<keyword evidence="1" id="KW-1185">Reference proteome</keyword>
<accession>A0A1I7Z8E5</accession>
<reference evidence="2" key="1">
    <citation type="submission" date="2016-11" db="UniProtKB">
        <authorList>
            <consortium name="WormBaseParasite"/>
        </authorList>
    </citation>
    <scope>IDENTIFICATION</scope>
</reference>
<dbReference type="AlphaFoldDB" id="A0A1I7Z8E5"/>
<dbReference type="WBParaSite" id="L893_g23636.t1">
    <property type="protein sequence ID" value="L893_g23636.t1"/>
    <property type="gene ID" value="L893_g23636"/>
</dbReference>
<organism evidence="1 2">
    <name type="scientific">Steinernema glaseri</name>
    <dbReference type="NCBI Taxonomy" id="37863"/>
    <lineage>
        <taxon>Eukaryota</taxon>
        <taxon>Metazoa</taxon>
        <taxon>Ecdysozoa</taxon>
        <taxon>Nematoda</taxon>
        <taxon>Chromadorea</taxon>
        <taxon>Rhabditida</taxon>
        <taxon>Tylenchina</taxon>
        <taxon>Panagrolaimomorpha</taxon>
        <taxon>Strongyloidoidea</taxon>
        <taxon>Steinernematidae</taxon>
        <taxon>Steinernema</taxon>
    </lineage>
</organism>
<dbReference type="Proteomes" id="UP000095287">
    <property type="component" value="Unplaced"/>
</dbReference>
<evidence type="ECO:0000313" key="1">
    <source>
        <dbReference type="Proteomes" id="UP000095287"/>
    </source>
</evidence>
<evidence type="ECO:0000313" key="2">
    <source>
        <dbReference type="WBParaSite" id="L893_g23636.t1"/>
    </source>
</evidence>
<protein>
    <submittedName>
        <fullName evidence="2">GCM domain-containing protein</fullName>
    </submittedName>
</protein>
<name>A0A1I7Z8E5_9BILA</name>
<sequence length="94" mass="10612">MPHDAKEDRILSCSKEHKSAPCSATEEKAKKLIRVRNKGKEHLQKNSDIIRLLQRPAPSALISSNPRFHNKESGSYALPHATQREKQALCGSRR</sequence>
<proteinExistence type="predicted"/>